<dbReference type="Pfam" id="PF01713">
    <property type="entry name" value="Smr"/>
    <property type="match status" value="1"/>
</dbReference>
<dbReference type="PANTHER" id="PTHR35562">
    <property type="entry name" value="DNA ENDONUCLEASE SMRA-RELATED"/>
    <property type="match status" value="1"/>
</dbReference>
<keyword evidence="3" id="KW-1185">Reference proteome</keyword>
<dbReference type="InterPro" id="IPR036063">
    <property type="entry name" value="Smr_dom_sf"/>
</dbReference>
<protein>
    <submittedName>
        <fullName evidence="2">DNA endonuclease SmrA</fullName>
    </submittedName>
</protein>
<proteinExistence type="predicted"/>
<keyword evidence="2" id="KW-0378">Hydrolase</keyword>
<accession>A0A2N5DU60</accession>
<comment type="caution">
    <text evidence="2">The sequence shown here is derived from an EMBL/GenBank/DDBJ whole genome shotgun (WGS) entry which is preliminary data.</text>
</comment>
<keyword evidence="2" id="KW-0255">Endonuclease</keyword>
<keyword evidence="2" id="KW-0540">Nuclease</keyword>
<evidence type="ECO:0000259" key="1">
    <source>
        <dbReference type="PROSITE" id="PS50828"/>
    </source>
</evidence>
<dbReference type="SMART" id="SM00463">
    <property type="entry name" value="SMR"/>
    <property type="match status" value="1"/>
</dbReference>
<evidence type="ECO:0000313" key="3">
    <source>
        <dbReference type="Proteomes" id="UP000234503"/>
    </source>
</evidence>
<organism evidence="2 3">
    <name type="scientific">Chimaeribacter coloradensis</name>
    <dbReference type="NCBI Taxonomy" id="2060068"/>
    <lineage>
        <taxon>Bacteria</taxon>
        <taxon>Pseudomonadati</taxon>
        <taxon>Pseudomonadota</taxon>
        <taxon>Gammaproteobacteria</taxon>
        <taxon>Enterobacterales</taxon>
        <taxon>Yersiniaceae</taxon>
        <taxon>Chimaeribacter</taxon>
    </lineage>
</organism>
<dbReference type="NCBIfam" id="NF033154">
    <property type="entry name" value="endonuc_SmrA"/>
    <property type="match status" value="1"/>
</dbReference>
<dbReference type="EMBL" id="PJZH01000032">
    <property type="protein sequence ID" value="PLR30313.1"/>
    <property type="molecule type" value="Genomic_DNA"/>
</dbReference>
<dbReference type="OrthoDB" id="9808881at2"/>
<dbReference type="PROSITE" id="PS50828">
    <property type="entry name" value="SMR"/>
    <property type="match status" value="1"/>
</dbReference>
<dbReference type="AlphaFoldDB" id="A0A2N5DU60"/>
<feature type="domain" description="Smr" evidence="1">
    <location>
        <begin position="90"/>
        <end position="171"/>
    </location>
</feature>
<dbReference type="SUPFAM" id="SSF160443">
    <property type="entry name" value="SMR domain-like"/>
    <property type="match status" value="1"/>
</dbReference>
<sequence length="189" mass="21481">MSDEEDLFSQEMAGVTPLSEKRSVVYLKSSTPAERRAEEEARLKALDNPLTQGFLEIVALDEPLAYKDPGVQQGVLDKLRKGKYPPQASLNLIRKPVAECRKLLFEFYLNAQENQWRTLLIVHGRGRDDNSHANIVRSYVAKWLQQLDEVQAYCEALQQDGGAGACYVVLKKSAQAKQQNWERHAKHSR</sequence>
<reference evidence="2 3" key="1">
    <citation type="submission" date="2017-12" db="EMBL/GenBank/DDBJ databases">
        <title>Characterization of six clinical isolates of Enterochimera gen. nov., a novel genus of the Yersiniaciae family and the three species Enterochimera arupensis sp. nov., Enterochimera coloradensis sp. nov, and Enterochimera californica sp. nov.</title>
        <authorList>
            <person name="Rossi A."/>
            <person name="Fisher M."/>
        </authorList>
    </citation>
    <scope>NUCLEOTIDE SEQUENCE [LARGE SCALE GENOMIC DNA]</scope>
    <source>
        <strain evidence="3">2016-Iso4</strain>
    </source>
</reference>
<name>A0A2N5DU60_9GAMM</name>
<dbReference type="InterPro" id="IPR002625">
    <property type="entry name" value="Smr_dom"/>
</dbReference>
<dbReference type="RefSeq" id="WP_101826707.1">
    <property type="nucleotide sequence ID" value="NZ_PJZH01000032.1"/>
</dbReference>
<gene>
    <name evidence="2" type="primary">smrA</name>
    <name evidence="2" type="ORF">CYR32_19085</name>
</gene>
<evidence type="ECO:0000313" key="2">
    <source>
        <dbReference type="EMBL" id="PLR30313.1"/>
    </source>
</evidence>
<dbReference type="GO" id="GO:0004520">
    <property type="term" value="F:DNA endonuclease activity"/>
    <property type="evidence" value="ECO:0007669"/>
    <property type="project" value="TreeGrafter"/>
</dbReference>
<dbReference type="Proteomes" id="UP000234503">
    <property type="component" value="Unassembled WGS sequence"/>
</dbReference>
<dbReference type="InterPro" id="IPR047688">
    <property type="entry name" value="Endonuc_SmrA"/>
</dbReference>
<dbReference type="Gene3D" id="3.30.1370.110">
    <property type="match status" value="1"/>
</dbReference>
<dbReference type="PANTHER" id="PTHR35562:SF2">
    <property type="entry name" value="DNA ENDONUCLEASE SMRA-RELATED"/>
    <property type="match status" value="1"/>
</dbReference>